<dbReference type="Proteomes" id="UP000314294">
    <property type="component" value="Unassembled WGS sequence"/>
</dbReference>
<comment type="caution">
    <text evidence="1">The sequence shown here is derived from an EMBL/GenBank/DDBJ whole genome shotgun (WGS) entry which is preliminary data.</text>
</comment>
<name>A0A4Z2JEY5_9TELE</name>
<protein>
    <submittedName>
        <fullName evidence="1">Uncharacterized protein</fullName>
    </submittedName>
</protein>
<evidence type="ECO:0000313" key="2">
    <source>
        <dbReference type="Proteomes" id="UP000314294"/>
    </source>
</evidence>
<gene>
    <name evidence="1" type="ORF">EYF80_001404</name>
</gene>
<dbReference type="EMBL" id="SRLO01000006">
    <property type="protein sequence ID" value="TNN88188.1"/>
    <property type="molecule type" value="Genomic_DNA"/>
</dbReference>
<dbReference type="AlphaFoldDB" id="A0A4Z2JEY5"/>
<sequence>MYQYGTFSLPQLPALPFYITHQMPSYRCCPPETKIGLLKMIHSTTLLQGGVVREPIEATTSPSLFPPIASSCNSPFLFFLFTLLLTSLVSRCLADAKFRDVFSAPLNQRDRTSQRSRKSKVQGRGS</sequence>
<proteinExistence type="predicted"/>
<evidence type="ECO:0000313" key="1">
    <source>
        <dbReference type="EMBL" id="TNN88188.1"/>
    </source>
</evidence>
<reference evidence="1 2" key="1">
    <citation type="submission" date="2019-03" db="EMBL/GenBank/DDBJ databases">
        <title>First draft genome of Liparis tanakae, snailfish: a comprehensive survey of snailfish specific genes.</title>
        <authorList>
            <person name="Kim W."/>
            <person name="Song I."/>
            <person name="Jeong J.-H."/>
            <person name="Kim D."/>
            <person name="Kim S."/>
            <person name="Ryu S."/>
            <person name="Song J.Y."/>
            <person name="Lee S.K."/>
        </authorList>
    </citation>
    <scope>NUCLEOTIDE SEQUENCE [LARGE SCALE GENOMIC DNA]</scope>
    <source>
        <tissue evidence="1">Muscle</tissue>
    </source>
</reference>
<accession>A0A4Z2JEY5</accession>
<organism evidence="1 2">
    <name type="scientific">Liparis tanakae</name>
    <name type="common">Tanaka's snailfish</name>
    <dbReference type="NCBI Taxonomy" id="230148"/>
    <lineage>
        <taxon>Eukaryota</taxon>
        <taxon>Metazoa</taxon>
        <taxon>Chordata</taxon>
        <taxon>Craniata</taxon>
        <taxon>Vertebrata</taxon>
        <taxon>Euteleostomi</taxon>
        <taxon>Actinopterygii</taxon>
        <taxon>Neopterygii</taxon>
        <taxon>Teleostei</taxon>
        <taxon>Neoteleostei</taxon>
        <taxon>Acanthomorphata</taxon>
        <taxon>Eupercaria</taxon>
        <taxon>Perciformes</taxon>
        <taxon>Cottioidei</taxon>
        <taxon>Cottales</taxon>
        <taxon>Liparidae</taxon>
        <taxon>Liparis</taxon>
    </lineage>
</organism>
<keyword evidence="2" id="KW-1185">Reference proteome</keyword>